<keyword evidence="6" id="KW-0498">Mitosis</keyword>
<dbReference type="PROSITE" id="PS00720">
    <property type="entry name" value="RASGEF"/>
    <property type="match status" value="1"/>
</dbReference>
<evidence type="ECO:0000256" key="10">
    <source>
        <dbReference type="PROSITE-ProRule" id="PRU00168"/>
    </source>
</evidence>
<evidence type="ECO:0000256" key="4">
    <source>
        <dbReference type="ARBA" id="ARBA00022618"/>
    </source>
</evidence>
<dbReference type="SMART" id="SM00147">
    <property type="entry name" value="RasGEF"/>
    <property type="match status" value="1"/>
</dbReference>
<name>A0AAN8A7P2_9SACH</name>
<dbReference type="PROSITE" id="PS50009">
    <property type="entry name" value="RASGEF_CAT"/>
    <property type="match status" value="1"/>
</dbReference>
<evidence type="ECO:0000259" key="12">
    <source>
        <dbReference type="PROSITE" id="PS50009"/>
    </source>
</evidence>
<evidence type="ECO:0000259" key="13">
    <source>
        <dbReference type="PROSITE" id="PS50212"/>
    </source>
</evidence>
<feature type="region of interest" description="Disordered" evidence="11">
    <location>
        <begin position="647"/>
        <end position="680"/>
    </location>
</feature>
<feature type="domain" description="N-terminal Ras-GEF" evidence="13">
    <location>
        <begin position="28"/>
        <end position="158"/>
    </location>
</feature>
<dbReference type="GO" id="GO:0005933">
    <property type="term" value="C:cellular bud"/>
    <property type="evidence" value="ECO:0007669"/>
    <property type="project" value="UniProtKB-SubCell"/>
</dbReference>
<dbReference type="Gene3D" id="1.10.840.10">
    <property type="entry name" value="Ras guanine-nucleotide exchange factors catalytic domain"/>
    <property type="match status" value="1"/>
</dbReference>
<feature type="compositionally biased region" description="Polar residues" evidence="11">
    <location>
        <begin position="647"/>
        <end position="669"/>
    </location>
</feature>
<keyword evidence="7" id="KW-0131">Cell cycle</keyword>
<keyword evidence="5 10" id="KW-0344">Guanine-nucleotide releasing factor</keyword>
<dbReference type="InterPro" id="IPR000651">
    <property type="entry name" value="Ras-like_Gua-exchang_fac_N"/>
</dbReference>
<protein>
    <recommendedName>
        <fullName evidence="9">Guanine nucleotide exchange factor LTE1</fullName>
    </recommendedName>
</protein>
<gene>
    <name evidence="14" type="ORF">RI543_003611</name>
</gene>
<dbReference type="GO" id="GO:0051301">
    <property type="term" value="P:cell division"/>
    <property type="evidence" value="ECO:0007669"/>
    <property type="project" value="UniProtKB-KW"/>
</dbReference>
<evidence type="ECO:0000256" key="1">
    <source>
        <dbReference type="ARBA" id="ARBA00004378"/>
    </source>
</evidence>
<dbReference type="FunFam" id="1.10.840.10:FF:000019">
    <property type="entry name" value="Guanine nucleotide exchange factor LTE1"/>
    <property type="match status" value="1"/>
</dbReference>
<evidence type="ECO:0000256" key="3">
    <source>
        <dbReference type="ARBA" id="ARBA00022490"/>
    </source>
</evidence>
<comment type="subcellular location">
    <subcellularLocation>
        <location evidence="1">Bud</location>
    </subcellularLocation>
    <subcellularLocation>
        <location evidence="2">Cytoplasm</location>
    </subcellularLocation>
</comment>
<evidence type="ECO:0000256" key="2">
    <source>
        <dbReference type="ARBA" id="ARBA00004496"/>
    </source>
</evidence>
<keyword evidence="15" id="KW-1185">Reference proteome</keyword>
<keyword evidence="3" id="KW-0963">Cytoplasm</keyword>
<sequence>MEIFSNPHYYPSPSSDVILYGDQPVTRSRRSVFQADIYALIVYLTSPVDPVSYSIFNDFFLVYREFISSMELYDILINRFNWCILEIKIEDNDKSRIGKIALIRTFVLIRHGIMNHFVQDFLPNIELRLLLLEFLNKSYLNEHKIIKDCIINLKKIWIHCMKLTWDNVVLNEPVNIPSENNSDNNTNSTANNYGKLNDLWLEFIIKDISQLNKEIKRNSRLSISALQGLSSPDYRNQSVMSLYKSNENFQLKISSEYENNKKSSRHTPSMLLNPYNSFNYAAKVSPNRIPKYQHKNNDNNNDNNNNINATTVTPISKNDDFIERPAKRKVSIISKLPSNMSPTIADLEYPRNSKIDKIIPPTPAKKIELILNTKYIPEEEIVSTMEATDSGTNHEEISVHTNSRSSYNHTVMGPLGLLNKWKKNHLRSKKHEITSPYKKNFNQKDNLQIGNIVKPQMDTFIKYVISISSLENHDQNPNEIMNLGVSKFDILSARTIDEVEFLLHMENELLEKINKFNSGELSGTETVETVENEYEDNLNDIEDLKLPVNNFSAMDNLDMYQTVSSIAQSVISLSNTLNAPNNSNGDTIETAPFGSRRKVKSSIAAFFGQQNNSSRFILQNQGFNDVNLETSPLYIDGPQRLIFHTSSQDLSGRPDSSNSNIVNLTPTKISRSPCRNRSSSPLKKLLEDLEEAESKESSVENVQSPNKLINKGNNDINNVEYVIYDSDLSISKNDINDHYMDSQSDCSSGPNLRKKNSFNNLREFTLEENAKNRDPSTNSKPVLNFSQPINDSLDVIAGLYGTSNINDSSSLSVVSDVQQAKDEEGNILVADEEHQSSSIENNRNSVTVAAIRPASGRISLIKKNIEQTNRRKTPITTMPTIKINIRQTDFFQKDKMLQESEDQLKTLKKDVTQRDSETPSIATTALFTSRHNSPCKKGQAEEYMKESVHSRIRLSVQPSIQSIISDGTFSSYSIFESKPSERVSLRTKFQEGLNVKGGSTFETASTNKYIFEPMSEGLDDVSPLKNMEELKSKFLKKESTKLPNNMEVKQPSGAHTSPHAYISQAINEEALKNIADITDDTIQDNPLEVAMMKLEGTYAKVRDRLVTTESYPEISKLPKEVEMLDISPAVNIPKTLQEKRRSLLIQRRRQTVMNIPYTPSFVKKDGSLESPVQDMELIKPEAIQNLLAGYKIHDPNLLISNNENHIPFILTYDSLSIARQMTLIEKELLCEIDWEDLLNLNIQYNGPSVTSWLQLLVQNENLSGVDLAIARFNLTVDWIVSEIAITKDIKLKRNTIQRFIHVAEHCRKFQNYNTLMQIVLALNSVVVQQFIEAWRLIEPGDLLVWEELKKIPSLDRNYLAIRKLLNNVEPLKGCIPFIVVYLSDLSLNAQKKTWIEQNKIINYNKFDTSVQIVKHFIQRVQWCKNYQIEVDHELLTIDYDTAE</sequence>
<organism evidence="14 15">
    <name type="scientific">Arxiozyma heterogenica</name>
    <dbReference type="NCBI Taxonomy" id="278026"/>
    <lineage>
        <taxon>Eukaryota</taxon>
        <taxon>Fungi</taxon>
        <taxon>Dikarya</taxon>
        <taxon>Ascomycota</taxon>
        <taxon>Saccharomycotina</taxon>
        <taxon>Saccharomycetes</taxon>
        <taxon>Saccharomycetales</taxon>
        <taxon>Saccharomycetaceae</taxon>
        <taxon>Arxiozyma</taxon>
    </lineage>
</organism>
<dbReference type="InterPro" id="IPR023578">
    <property type="entry name" value="Ras_GEF_dom_sf"/>
</dbReference>
<comment type="caution">
    <text evidence="14">The sequence shown here is derived from an EMBL/GenBank/DDBJ whole genome shotgun (WGS) entry which is preliminary data.</text>
</comment>
<dbReference type="PANTHER" id="PTHR23113:SF363">
    <property type="entry name" value="PROTEIN SON OF SEVENLESS"/>
    <property type="match status" value="1"/>
</dbReference>
<reference evidence="15" key="1">
    <citation type="submission" date="2023-07" db="EMBL/GenBank/DDBJ databases">
        <title>A draft genome of Kazachstania heterogenica Y-27499.</title>
        <authorList>
            <person name="Donic C."/>
            <person name="Kralova J.S."/>
            <person name="Fidel L."/>
            <person name="Ben-Dor S."/>
            <person name="Jung S."/>
        </authorList>
    </citation>
    <scope>NUCLEOTIDE SEQUENCE [LARGE SCALE GENOMIC DNA]</scope>
    <source>
        <strain evidence="15">Y27499</strain>
    </source>
</reference>
<dbReference type="Pfam" id="PF00617">
    <property type="entry name" value="RasGEF"/>
    <property type="match status" value="1"/>
</dbReference>
<evidence type="ECO:0000256" key="11">
    <source>
        <dbReference type="SAM" id="MobiDB-lite"/>
    </source>
</evidence>
<comment type="similarity">
    <text evidence="8">Belongs to the LTE1 family.</text>
</comment>
<dbReference type="Gene3D" id="1.20.870.10">
    <property type="entry name" value="Son of sevenless (SoS) protein Chain: S domain 1"/>
    <property type="match status" value="1"/>
</dbReference>
<dbReference type="SUPFAM" id="SSF48366">
    <property type="entry name" value="Ras GEF"/>
    <property type="match status" value="1"/>
</dbReference>
<evidence type="ECO:0000256" key="7">
    <source>
        <dbReference type="ARBA" id="ARBA00023306"/>
    </source>
</evidence>
<dbReference type="GO" id="GO:0005886">
    <property type="term" value="C:plasma membrane"/>
    <property type="evidence" value="ECO:0007669"/>
    <property type="project" value="TreeGrafter"/>
</dbReference>
<dbReference type="GO" id="GO:0005085">
    <property type="term" value="F:guanyl-nucleotide exchange factor activity"/>
    <property type="evidence" value="ECO:0007669"/>
    <property type="project" value="UniProtKB-KW"/>
</dbReference>
<dbReference type="PROSITE" id="PS50212">
    <property type="entry name" value="RASGEF_NTER"/>
    <property type="match status" value="1"/>
</dbReference>
<proteinExistence type="inferred from homology"/>
<feature type="domain" description="Ras-GEF" evidence="12">
    <location>
        <begin position="1213"/>
        <end position="1443"/>
    </location>
</feature>
<dbReference type="PANTHER" id="PTHR23113">
    <property type="entry name" value="GUANINE NUCLEOTIDE EXCHANGE FACTOR"/>
    <property type="match status" value="1"/>
</dbReference>
<dbReference type="InterPro" id="IPR036964">
    <property type="entry name" value="RASGEF_cat_dom_sf"/>
</dbReference>
<dbReference type="InterPro" id="IPR019804">
    <property type="entry name" value="Ras_G-nucl-exch_fac_CS"/>
</dbReference>
<dbReference type="Proteomes" id="UP001306508">
    <property type="component" value="Unassembled WGS sequence"/>
</dbReference>
<dbReference type="Pfam" id="PF00618">
    <property type="entry name" value="RasGEF_N"/>
    <property type="match status" value="1"/>
</dbReference>
<dbReference type="CDD" id="cd06224">
    <property type="entry name" value="REM"/>
    <property type="match status" value="1"/>
</dbReference>
<dbReference type="GO" id="GO:0005737">
    <property type="term" value="C:cytoplasm"/>
    <property type="evidence" value="ECO:0007669"/>
    <property type="project" value="UniProtKB-SubCell"/>
</dbReference>
<evidence type="ECO:0000256" key="9">
    <source>
        <dbReference type="ARBA" id="ARBA00070837"/>
    </source>
</evidence>
<dbReference type="SMART" id="SM00229">
    <property type="entry name" value="RasGEFN"/>
    <property type="match status" value="1"/>
</dbReference>
<evidence type="ECO:0000313" key="15">
    <source>
        <dbReference type="Proteomes" id="UP001306508"/>
    </source>
</evidence>
<evidence type="ECO:0000256" key="8">
    <source>
        <dbReference type="ARBA" id="ARBA00061443"/>
    </source>
</evidence>
<dbReference type="InterPro" id="IPR008937">
    <property type="entry name" value="Ras-like_GEF"/>
</dbReference>
<feature type="compositionally biased region" description="Low complexity" evidence="11">
    <location>
        <begin position="670"/>
        <end position="680"/>
    </location>
</feature>
<evidence type="ECO:0000256" key="5">
    <source>
        <dbReference type="ARBA" id="ARBA00022658"/>
    </source>
</evidence>
<dbReference type="EMBL" id="JAWIZZ010000048">
    <property type="protein sequence ID" value="KAK5778991.1"/>
    <property type="molecule type" value="Genomic_DNA"/>
</dbReference>
<evidence type="ECO:0000256" key="6">
    <source>
        <dbReference type="ARBA" id="ARBA00022776"/>
    </source>
</evidence>
<evidence type="ECO:0000313" key="14">
    <source>
        <dbReference type="EMBL" id="KAK5778991.1"/>
    </source>
</evidence>
<dbReference type="CDD" id="cd00155">
    <property type="entry name" value="RasGEF"/>
    <property type="match status" value="1"/>
</dbReference>
<dbReference type="GO" id="GO:0007265">
    <property type="term" value="P:Ras protein signal transduction"/>
    <property type="evidence" value="ECO:0007669"/>
    <property type="project" value="TreeGrafter"/>
</dbReference>
<accession>A0AAN8A7P2</accession>
<dbReference type="InterPro" id="IPR001895">
    <property type="entry name" value="RASGEF_cat_dom"/>
</dbReference>
<keyword evidence="4" id="KW-0132">Cell division</keyword>